<feature type="active site" evidence="4">
    <location>
        <position position="37"/>
    </location>
</feature>
<organism evidence="7 8">
    <name type="scientific">Sphingomonas piscis</name>
    <dbReference type="NCBI Taxonomy" id="2714943"/>
    <lineage>
        <taxon>Bacteria</taxon>
        <taxon>Pseudomonadati</taxon>
        <taxon>Pseudomonadota</taxon>
        <taxon>Alphaproteobacteria</taxon>
        <taxon>Sphingomonadales</taxon>
        <taxon>Sphingomonadaceae</taxon>
        <taxon>Sphingomonas</taxon>
    </lineage>
</organism>
<dbReference type="GO" id="GO:0008113">
    <property type="term" value="F:peptide-methionine (S)-S-oxide reductase activity"/>
    <property type="evidence" value="ECO:0007669"/>
    <property type="project" value="UniProtKB-UniRule"/>
</dbReference>
<evidence type="ECO:0000256" key="4">
    <source>
        <dbReference type="HAMAP-Rule" id="MF_01401"/>
    </source>
</evidence>
<keyword evidence="5" id="KW-0732">Signal</keyword>
<dbReference type="NCBIfam" id="TIGR00401">
    <property type="entry name" value="msrA"/>
    <property type="match status" value="1"/>
</dbReference>
<proteinExistence type="inferred from homology"/>
<reference evidence="7 8" key="1">
    <citation type="submission" date="2020-03" db="EMBL/GenBank/DDBJ databases">
        <title>Sphingomonas sp. nov., isolated from fish.</title>
        <authorList>
            <person name="Hyun D.-W."/>
            <person name="Bae J.-W."/>
        </authorList>
    </citation>
    <scope>NUCLEOTIDE SEQUENCE [LARGE SCALE GENOMIC DNA]</scope>
    <source>
        <strain evidence="7 8">HDW15B</strain>
    </source>
</reference>
<evidence type="ECO:0000256" key="3">
    <source>
        <dbReference type="ARBA" id="ARBA00048782"/>
    </source>
</evidence>
<dbReference type="KEGG" id="spii:G7077_09170"/>
<sequence length="199" mass="22062">MPMPRTRTLPLLLSILLAAVPASASARTETAVLAGGCFWGVEGVFEHVRGVKDVVSGYAGGTRATANYRDVSSERTGHAEAVRITYDPDIIRYSELLKIYAAVAHNPGELNRQGPDEGTSYRSAVFPQSAEQRAVAQRFLAALSQRRKVVTKIETGAFFPAEAEHQDFLRRNPRHSYIVRWDMPKLAALKKAYPSYWRG</sequence>
<dbReference type="AlphaFoldDB" id="A0A6G7YQL2"/>
<evidence type="ECO:0000256" key="1">
    <source>
        <dbReference type="ARBA" id="ARBA00023002"/>
    </source>
</evidence>
<keyword evidence="8" id="KW-1185">Reference proteome</keyword>
<comment type="catalytic activity">
    <reaction evidence="2 4">
        <text>L-methionyl-[protein] + [thioredoxin]-disulfide + H2O = L-methionyl-(S)-S-oxide-[protein] + [thioredoxin]-dithiol</text>
        <dbReference type="Rhea" id="RHEA:14217"/>
        <dbReference type="Rhea" id="RHEA-COMP:10698"/>
        <dbReference type="Rhea" id="RHEA-COMP:10700"/>
        <dbReference type="Rhea" id="RHEA-COMP:12313"/>
        <dbReference type="Rhea" id="RHEA-COMP:12315"/>
        <dbReference type="ChEBI" id="CHEBI:15377"/>
        <dbReference type="ChEBI" id="CHEBI:16044"/>
        <dbReference type="ChEBI" id="CHEBI:29950"/>
        <dbReference type="ChEBI" id="CHEBI:44120"/>
        <dbReference type="ChEBI" id="CHEBI:50058"/>
        <dbReference type="EC" id="1.8.4.11"/>
    </reaction>
</comment>
<accession>A0A6G7YQL2</accession>
<dbReference type="SUPFAM" id="SSF55068">
    <property type="entry name" value="Peptide methionine sulfoxide reductase"/>
    <property type="match status" value="1"/>
</dbReference>
<comment type="similarity">
    <text evidence="4">Belongs to the MsrA Met sulfoxide reductase family.</text>
</comment>
<keyword evidence="1 4" id="KW-0560">Oxidoreductase</keyword>
<comment type="function">
    <text evidence="4">Has an important function as a repair enzyme for proteins that have been inactivated by oxidation. Catalyzes the reversible oxidation-reduction of methionine sulfoxide in proteins to methionine.</text>
</comment>
<dbReference type="HAMAP" id="MF_01401">
    <property type="entry name" value="MsrA"/>
    <property type="match status" value="1"/>
</dbReference>
<feature type="chain" id="PRO_5026342461" description="Peptide methionine sulfoxide reductase MsrA" evidence="5">
    <location>
        <begin position="27"/>
        <end position="199"/>
    </location>
</feature>
<evidence type="ECO:0000259" key="6">
    <source>
        <dbReference type="Pfam" id="PF01625"/>
    </source>
</evidence>
<feature type="signal peptide" evidence="5">
    <location>
        <begin position="1"/>
        <end position="26"/>
    </location>
</feature>
<evidence type="ECO:0000313" key="7">
    <source>
        <dbReference type="EMBL" id="QIK79038.1"/>
    </source>
</evidence>
<dbReference type="InterPro" id="IPR002569">
    <property type="entry name" value="Met_Sox_Rdtase_MsrA_dom"/>
</dbReference>
<dbReference type="PANTHER" id="PTHR43774:SF1">
    <property type="entry name" value="PEPTIDE METHIONINE SULFOXIDE REDUCTASE MSRA 2"/>
    <property type="match status" value="1"/>
</dbReference>
<evidence type="ECO:0000313" key="8">
    <source>
        <dbReference type="Proteomes" id="UP000503222"/>
    </source>
</evidence>
<evidence type="ECO:0000256" key="5">
    <source>
        <dbReference type="SAM" id="SignalP"/>
    </source>
</evidence>
<feature type="domain" description="Peptide methionine sulphoxide reductase MsrA" evidence="6">
    <location>
        <begin position="30"/>
        <end position="177"/>
    </location>
</feature>
<gene>
    <name evidence="4 7" type="primary">msrA</name>
    <name evidence="7" type="ORF">G7077_09170</name>
</gene>
<dbReference type="Proteomes" id="UP000503222">
    <property type="component" value="Chromosome"/>
</dbReference>
<dbReference type="InterPro" id="IPR036509">
    <property type="entry name" value="Met_Sox_Rdtase_MsrA_sf"/>
</dbReference>
<dbReference type="EC" id="1.8.4.11" evidence="4"/>
<comment type="catalytic activity">
    <reaction evidence="3 4">
        <text>[thioredoxin]-disulfide + L-methionine + H2O = L-methionine (S)-S-oxide + [thioredoxin]-dithiol</text>
        <dbReference type="Rhea" id="RHEA:19993"/>
        <dbReference type="Rhea" id="RHEA-COMP:10698"/>
        <dbReference type="Rhea" id="RHEA-COMP:10700"/>
        <dbReference type="ChEBI" id="CHEBI:15377"/>
        <dbReference type="ChEBI" id="CHEBI:29950"/>
        <dbReference type="ChEBI" id="CHEBI:50058"/>
        <dbReference type="ChEBI" id="CHEBI:57844"/>
        <dbReference type="ChEBI" id="CHEBI:58772"/>
        <dbReference type="EC" id="1.8.4.11"/>
    </reaction>
</comment>
<evidence type="ECO:0000256" key="2">
    <source>
        <dbReference type="ARBA" id="ARBA00047806"/>
    </source>
</evidence>
<dbReference type="EMBL" id="CP049869">
    <property type="protein sequence ID" value="QIK79038.1"/>
    <property type="molecule type" value="Genomic_DNA"/>
</dbReference>
<name>A0A6G7YQL2_9SPHN</name>
<protein>
    <recommendedName>
        <fullName evidence="4">Peptide methionine sulfoxide reductase MsrA</fullName>
        <shortName evidence="4">Protein-methionine-S-oxide reductase</shortName>
        <ecNumber evidence="4">1.8.4.11</ecNumber>
    </recommendedName>
    <alternativeName>
        <fullName evidence="4">Peptide-methionine (S)-S-oxide reductase</fullName>
        <shortName evidence="4">Peptide Met(O) reductase</shortName>
    </alternativeName>
</protein>
<dbReference type="PANTHER" id="PTHR43774">
    <property type="entry name" value="PEPTIDE METHIONINE SULFOXIDE REDUCTASE"/>
    <property type="match status" value="1"/>
</dbReference>
<dbReference type="Pfam" id="PF01625">
    <property type="entry name" value="PMSR"/>
    <property type="match status" value="1"/>
</dbReference>
<dbReference type="Gene3D" id="3.30.1060.10">
    <property type="entry name" value="Peptide methionine sulphoxide reductase MsrA"/>
    <property type="match status" value="1"/>
</dbReference>